<gene>
    <name evidence="2" type="ORF">DS957_019905</name>
</gene>
<dbReference type="EMBL" id="QOUW02000097">
    <property type="protein sequence ID" value="RIW08607.1"/>
    <property type="molecule type" value="Genomic_DNA"/>
</dbReference>
<comment type="caution">
    <text evidence="2">The sequence shown here is derived from an EMBL/GenBank/DDBJ whole genome shotgun (WGS) entry which is preliminary data.</text>
</comment>
<feature type="transmembrane region" description="Helical" evidence="1">
    <location>
        <begin position="87"/>
        <end position="107"/>
    </location>
</feature>
<accession>A0A8B3DBR1</accession>
<dbReference type="Proteomes" id="UP000253437">
    <property type="component" value="Unassembled WGS sequence"/>
</dbReference>
<organism evidence="2 3">
    <name type="scientific">Vibrio harveyi</name>
    <name type="common">Beneckea harveyi</name>
    <dbReference type="NCBI Taxonomy" id="669"/>
    <lineage>
        <taxon>Bacteria</taxon>
        <taxon>Pseudomonadati</taxon>
        <taxon>Pseudomonadota</taxon>
        <taxon>Gammaproteobacteria</taxon>
        <taxon>Vibrionales</taxon>
        <taxon>Vibrionaceae</taxon>
        <taxon>Vibrio</taxon>
    </lineage>
</organism>
<protein>
    <submittedName>
        <fullName evidence="2">Uncharacterized protein</fullName>
    </submittedName>
</protein>
<dbReference type="AlphaFoldDB" id="A0A8B3DBR1"/>
<reference evidence="2 3" key="1">
    <citation type="submission" date="2018-08" db="EMBL/GenBank/DDBJ databases">
        <title>Vibrio harveyi strains pathogenic to white snook Centropomus viridis Lockington (1877) and potential probiotic bacteria.</title>
        <authorList>
            <person name="Soto-Rodriguez S."/>
            <person name="Gomez-Gil B."/>
            <person name="Lozano-Olvera R."/>
        </authorList>
    </citation>
    <scope>NUCLEOTIDE SEQUENCE [LARGE SCALE GENOMIC DNA]</scope>
    <source>
        <strain evidence="2 3">CAIM 1508</strain>
    </source>
</reference>
<evidence type="ECO:0000313" key="2">
    <source>
        <dbReference type="EMBL" id="RIW08607.1"/>
    </source>
</evidence>
<evidence type="ECO:0000256" key="1">
    <source>
        <dbReference type="SAM" id="Phobius"/>
    </source>
</evidence>
<dbReference type="RefSeq" id="WP_005449725.1">
    <property type="nucleotide sequence ID" value="NZ_BJKR01000037.1"/>
</dbReference>
<keyword evidence="1" id="KW-0812">Transmembrane</keyword>
<name>A0A8B3DBR1_VIBHA</name>
<evidence type="ECO:0000313" key="3">
    <source>
        <dbReference type="Proteomes" id="UP000253437"/>
    </source>
</evidence>
<keyword evidence="1" id="KW-0472">Membrane</keyword>
<sequence>MEVITKDNLIEFSSNLATHAEEVKVSFKSIWADDSLSELEMNVKLLGEYLNSQPLDLSENWSDMDSAKSNLLIAERRLLELHTYKDNIILVGVFSLMVSAAGVMVFVL</sequence>
<keyword evidence="1" id="KW-1133">Transmembrane helix</keyword>
<proteinExistence type="predicted"/>